<feature type="domain" description="Large ribosomal subunit protein uL6 alpha-beta" evidence="7">
    <location>
        <begin position="93"/>
        <end position="165"/>
    </location>
</feature>
<keyword evidence="4 6" id="KW-0694">RNA-binding</keyword>
<name>A0A2M7D6F1_9BACT</name>
<feature type="domain" description="Large ribosomal subunit protein uL6 alpha-beta" evidence="7">
    <location>
        <begin position="11"/>
        <end position="84"/>
    </location>
</feature>
<dbReference type="SUPFAM" id="SSF56053">
    <property type="entry name" value="Ribosomal protein L6"/>
    <property type="match status" value="2"/>
</dbReference>
<dbReference type="InterPro" id="IPR000702">
    <property type="entry name" value="Ribosomal_uL6-like"/>
</dbReference>
<comment type="similarity">
    <text evidence="1 4 5">Belongs to the universal ribosomal protein uL6 family.</text>
</comment>
<keyword evidence="3 4" id="KW-0687">Ribonucleoprotein</keyword>
<evidence type="ECO:0000256" key="6">
    <source>
        <dbReference type="RuleBase" id="RU003870"/>
    </source>
</evidence>
<dbReference type="FunFam" id="3.90.930.12:FF:000001">
    <property type="entry name" value="50S ribosomal protein L6"/>
    <property type="match status" value="1"/>
</dbReference>
<dbReference type="GO" id="GO:0002181">
    <property type="term" value="P:cytoplasmic translation"/>
    <property type="evidence" value="ECO:0007669"/>
    <property type="project" value="TreeGrafter"/>
</dbReference>
<dbReference type="HAMAP" id="MF_01365_B">
    <property type="entry name" value="Ribosomal_uL6_B"/>
    <property type="match status" value="1"/>
</dbReference>
<dbReference type="PANTHER" id="PTHR11655:SF14">
    <property type="entry name" value="LARGE RIBOSOMAL SUBUNIT PROTEIN UL6M"/>
    <property type="match status" value="1"/>
</dbReference>
<protein>
    <recommendedName>
        <fullName evidence="4">Large ribosomal subunit protein uL6</fullName>
    </recommendedName>
</protein>
<evidence type="ECO:0000313" key="9">
    <source>
        <dbReference type="Proteomes" id="UP000229247"/>
    </source>
</evidence>
<dbReference type="GO" id="GO:0022625">
    <property type="term" value="C:cytosolic large ribosomal subunit"/>
    <property type="evidence" value="ECO:0007669"/>
    <property type="project" value="UniProtKB-UniRule"/>
</dbReference>
<keyword evidence="2 4" id="KW-0689">Ribosomal protein</keyword>
<dbReference type="GO" id="GO:0019843">
    <property type="term" value="F:rRNA binding"/>
    <property type="evidence" value="ECO:0007669"/>
    <property type="project" value="UniProtKB-UniRule"/>
</dbReference>
<dbReference type="InterPro" id="IPR036789">
    <property type="entry name" value="Ribosomal_uL6-like_a/b-dom_sf"/>
</dbReference>
<dbReference type="PIRSF" id="PIRSF002162">
    <property type="entry name" value="Ribosomal_L6"/>
    <property type="match status" value="1"/>
</dbReference>
<dbReference type="InterPro" id="IPR020040">
    <property type="entry name" value="Ribosomal_uL6_a/b-dom"/>
</dbReference>
<organism evidence="8 9">
    <name type="scientific">Candidatus Portnoybacteria bacterium CG02_land_8_20_14_3_00_45_8</name>
    <dbReference type="NCBI Taxonomy" id="1974807"/>
    <lineage>
        <taxon>Bacteria</taxon>
        <taxon>Candidatus Portnoyibacteriota</taxon>
    </lineage>
</organism>
<reference evidence="9" key="1">
    <citation type="submission" date="2017-09" db="EMBL/GenBank/DDBJ databases">
        <title>Depth-based differentiation of microbial function through sediment-hosted aquifers and enrichment of novel symbionts in the deep terrestrial subsurface.</title>
        <authorList>
            <person name="Probst A.J."/>
            <person name="Ladd B."/>
            <person name="Jarett J.K."/>
            <person name="Geller-Mcgrath D.E."/>
            <person name="Sieber C.M.K."/>
            <person name="Emerson J.B."/>
            <person name="Anantharaman K."/>
            <person name="Thomas B.C."/>
            <person name="Malmstrom R."/>
            <person name="Stieglmeier M."/>
            <person name="Klingl A."/>
            <person name="Woyke T."/>
            <person name="Ryan C.M."/>
            <person name="Banfield J.F."/>
        </authorList>
    </citation>
    <scope>NUCLEOTIDE SEQUENCE [LARGE SCALE GENOMIC DNA]</scope>
</reference>
<dbReference type="InterPro" id="IPR019906">
    <property type="entry name" value="Ribosomal_uL6_bac-type"/>
</dbReference>
<comment type="caution">
    <text evidence="8">The sequence shown here is derived from an EMBL/GenBank/DDBJ whole genome shotgun (WGS) entry which is preliminary data.</text>
</comment>
<dbReference type="PRINTS" id="PR00059">
    <property type="entry name" value="RIBOSOMALL6"/>
</dbReference>
<comment type="function">
    <text evidence="4 6">This protein binds to the 23S rRNA, and is important in its secondary structure. It is located near the subunit interface in the base of the L7/L12 stalk, and near the tRNA binding site of the peptidyltransferase center.</text>
</comment>
<evidence type="ECO:0000256" key="4">
    <source>
        <dbReference type="HAMAP-Rule" id="MF_01365"/>
    </source>
</evidence>
<evidence type="ECO:0000313" key="8">
    <source>
        <dbReference type="EMBL" id="PIV38564.1"/>
    </source>
</evidence>
<evidence type="ECO:0000256" key="3">
    <source>
        <dbReference type="ARBA" id="ARBA00023274"/>
    </source>
</evidence>
<comment type="subunit">
    <text evidence="4">Part of the 50S ribosomal subunit.</text>
</comment>
<dbReference type="Pfam" id="PF00347">
    <property type="entry name" value="Ribosomal_L6"/>
    <property type="match status" value="2"/>
</dbReference>
<dbReference type="InterPro" id="IPR002358">
    <property type="entry name" value="Ribosomal_uL6_CS"/>
</dbReference>
<evidence type="ECO:0000256" key="1">
    <source>
        <dbReference type="ARBA" id="ARBA00009356"/>
    </source>
</evidence>
<gene>
    <name evidence="4" type="primary">rplF</name>
    <name evidence="8" type="ORF">COS30_01425</name>
</gene>
<evidence type="ECO:0000256" key="5">
    <source>
        <dbReference type="RuleBase" id="RU003869"/>
    </source>
</evidence>
<dbReference type="GO" id="GO:0003735">
    <property type="term" value="F:structural constituent of ribosome"/>
    <property type="evidence" value="ECO:0007669"/>
    <property type="project" value="UniProtKB-UniRule"/>
</dbReference>
<dbReference type="PANTHER" id="PTHR11655">
    <property type="entry name" value="60S/50S RIBOSOMAL PROTEIN L6/L9"/>
    <property type="match status" value="1"/>
</dbReference>
<keyword evidence="4 6" id="KW-0699">rRNA-binding</keyword>
<proteinExistence type="inferred from homology"/>
<dbReference type="Proteomes" id="UP000229247">
    <property type="component" value="Unassembled WGS sequence"/>
</dbReference>
<dbReference type="AlphaFoldDB" id="A0A2M7D6F1"/>
<sequence length="183" mass="20003">MSKIGKQPIAIPNGIDVKIDGSLVVIKGPKGELKRELVREIKAEVEVKDKQIEVTIARTSKRSAALWGLMRTLLANMMEGVKNGFEKKLEIEGIGYKAVMRGKDLTLSLGFSHPVEFKAPPGIDLKVEKNVITVSGIDKELVGQAAANIRKLKKPEPYKGKGIRYQGEVVKRKAGKKAVKGGF</sequence>
<evidence type="ECO:0000259" key="7">
    <source>
        <dbReference type="Pfam" id="PF00347"/>
    </source>
</evidence>
<dbReference type="EMBL" id="PEUE01000034">
    <property type="protein sequence ID" value="PIV38564.1"/>
    <property type="molecule type" value="Genomic_DNA"/>
</dbReference>
<dbReference type="Gene3D" id="3.90.930.12">
    <property type="entry name" value="Ribosomal protein L6, alpha-beta domain"/>
    <property type="match status" value="2"/>
</dbReference>
<accession>A0A2M7D6F1</accession>
<dbReference type="PROSITE" id="PS00525">
    <property type="entry name" value="RIBOSOMAL_L6_1"/>
    <property type="match status" value="1"/>
</dbReference>
<dbReference type="NCBIfam" id="TIGR03654">
    <property type="entry name" value="L6_bact"/>
    <property type="match status" value="1"/>
</dbReference>
<evidence type="ECO:0000256" key="2">
    <source>
        <dbReference type="ARBA" id="ARBA00022980"/>
    </source>
</evidence>